<comment type="caution">
    <text evidence="5">The sequence shown here is derived from an EMBL/GenBank/DDBJ whole genome shotgun (WGS) entry which is preliminary data.</text>
</comment>
<keyword evidence="2" id="KW-0175">Coiled coil</keyword>
<dbReference type="Pfam" id="PF01551">
    <property type="entry name" value="Peptidase_M23"/>
    <property type="match status" value="1"/>
</dbReference>
<dbReference type="AlphaFoldDB" id="A0A2H9VSU3"/>
<dbReference type="SUPFAM" id="SSF51261">
    <property type="entry name" value="Duplicated hybrid motif"/>
    <property type="match status" value="1"/>
</dbReference>
<dbReference type="OrthoDB" id="9815884at2"/>
<dbReference type="EMBL" id="PGFJ01000001">
    <property type="protein sequence ID" value="PJJ83884.1"/>
    <property type="molecule type" value="Genomic_DNA"/>
</dbReference>
<feature type="chain" id="PRO_5014186145" evidence="3">
    <location>
        <begin position="22"/>
        <end position="428"/>
    </location>
</feature>
<reference evidence="5 6" key="1">
    <citation type="submission" date="2017-11" db="EMBL/GenBank/DDBJ databases">
        <title>Genomic Encyclopedia of Archaeal and Bacterial Type Strains, Phase II (KMG-II): From Individual Species to Whole Genera.</title>
        <authorList>
            <person name="Goeker M."/>
        </authorList>
    </citation>
    <scope>NUCLEOTIDE SEQUENCE [LARGE SCALE GENOMIC DNA]</scope>
    <source>
        <strain evidence="5 6">DSM 28175</strain>
    </source>
</reference>
<dbReference type="CDD" id="cd12797">
    <property type="entry name" value="M23_peptidase"/>
    <property type="match status" value="1"/>
</dbReference>
<sequence length="428" mass="48002">MKFFKVLFFLLCVTATLTVCAQSSEQLKRQRDKYNQELEALTREYNATLNNKKATIKQLNILKAQINLREKKITNINAEVRNLSSQIAENTNTVHSLQQQLDQLRKEYEAMVLFAYRNKSGYNKLMFIFAAKDFNQAYKRLKYLQEFASYRKRQAQYIEEKQKELHVYIVRLDRTKDEKNHLLLDQEKEKENLGKQRSDQQLVVKDLSKQEGQLKTAQKDIQRKIVATDRAIRAAISREIAEARRREEEAAKARAAAAAAAAKAANKEAPAPAAPVARKTTSEVLNSTPEAAALSSNFLGNRGRLPWPVTSGQIIQGFGTNTVEGIKVDNDGIDIRTSAGATVRAVFEGEVSSVSDILGSYLVIIRHGEYFTAYSNLKSTNVSKGQKVSTKQIIGSAATDAATGETLVSFKVYKGQTSVNPEIWLANR</sequence>
<evidence type="ECO:0000256" key="2">
    <source>
        <dbReference type="SAM" id="Coils"/>
    </source>
</evidence>
<evidence type="ECO:0000313" key="6">
    <source>
        <dbReference type="Proteomes" id="UP000242687"/>
    </source>
</evidence>
<evidence type="ECO:0000256" key="3">
    <source>
        <dbReference type="SAM" id="SignalP"/>
    </source>
</evidence>
<protein>
    <submittedName>
        <fullName evidence="5">Septal ring factor EnvC (AmiA/AmiB activator)</fullName>
    </submittedName>
</protein>
<proteinExistence type="predicted"/>
<feature type="coiled-coil region" evidence="2">
    <location>
        <begin position="24"/>
        <end position="107"/>
    </location>
</feature>
<dbReference type="RefSeq" id="WP_100340117.1">
    <property type="nucleotide sequence ID" value="NZ_PGFJ01000001.1"/>
</dbReference>
<dbReference type="InterPro" id="IPR011055">
    <property type="entry name" value="Dup_hybrid_motif"/>
</dbReference>
<evidence type="ECO:0000259" key="4">
    <source>
        <dbReference type="Pfam" id="PF01551"/>
    </source>
</evidence>
<feature type="domain" description="M23ase beta-sheet core" evidence="4">
    <location>
        <begin position="330"/>
        <end position="421"/>
    </location>
</feature>
<organism evidence="5 6">
    <name type="scientific">Mucilaginibacter auburnensis</name>
    <dbReference type="NCBI Taxonomy" id="1457233"/>
    <lineage>
        <taxon>Bacteria</taxon>
        <taxon>Pseudomonadati</taxon>
        <taxon>Bacteroidota</taxon>
        <taxon>Sphingobacteriia</taxon>
        <taxon>Sphingobacteriales</taxon>
        <taxon>Sphingobacteriaceae</taxon>
        <taxon>Mucilaginibacter</taxon>
    </lineage>
</organism>
<dbReference type="PANTHER" id="PTHR21666">
    <property type="entry name" value="PEPTIDASE-RELATED"/>
    <property type="match status" value="1"/>
</dbReference>
<evidence type="ECO:0000313" key="5">
    <source>
        <dbReference type="EMBL" id="PJJ83884.1"/>
    </source>
</evidence>
<keyword evidence="1 3" id="KW-0732">Signal</keyword>
<dbReference type="PANTHER" id="PTHR21666:SF289">
    <property type="entry name" value="L-ALA--D-GLU ENDOPEPTIDASE"/>
    <property type="match status" value="1"/>
</dbReference>
<keyword evidence="6" id="KW-1185">Reference proteome</keyword>
<dbReference type="GO" id="GO:0004222">
    <property type="term" value="F:metalloendopeptidase activity"/>
    <property type="evidence" value="ECO:0007669"/>
    <property type="project" value="TreeGrafter"/>
</dbReference>
<dbReference type="InterPro" id="IPR016047">
    <property type="entry name" value="M23ase_b-sheet_dom"/>
</dbReference>
<evidence type="ECO:0000256" key="1">
    <source>
        <dbReference type="ARBA" id="ARBA00022729"/>
    </source>
</evidence>
<feature type="signal peptide" evidence="3">
    <location>
        <begin position="1"/>
        <end position="21"/>
    </location>
</feature>
<dbReference type="Gene3D" id="2.70.70.10">
    <property type="entry name" value="Glucose Permease (Domain IIA)"/>
    <property type="match status" value="1"/>
</dbReference>
<dbReference type="Proteomes" id="UP000242687">
    <property type="component" value="Unassembled WGS sequence"/>
</dbReference>
<name>A0A2H9VSU3_9SPHI</name>
<feature type="coiled-coil region" evidence="2">
    <location>
        <begin position="158"/>
        <end position="192"/>
    </location>
</feature>
<dbReference type="InterPro" id="IPR050570">
    <property type="entry name" value="Cell_wall_metabolism_enzyme"/>
</dbReference>
<accession>A0A2H9VSU3</accession>
<dbReference type="Gene3D" id="6.10.250.3150">
    <property type="match status" value="1"/>
</dbReference>
<gene>
    <name evidence="5" type="ORF">CLV57_0879</name>
</gene>